<comment type="function">
    <text evidence="6">Catalyzes the conversion of 7,8-dihydroneopterin to 6-hydroxymethyl-7,8-dihydropterin.</text>
</comment>
<dbReference type="PANTHER" id="PTHR42844:SF1">
    <property type="entry name" value="DIHYDRONEOPTERIN ALDOLASE 1-RELATED"/>
    <property type="match status" value="1"/>
</dbReference>
<feature type="domain" description="Dihydroneopterin aldolase/epimerase" evidence="7">
    <location>
        <begin position="16"/>
        <end position="129"/>
    </location>
</feature>
<protein>
    <recommendedName>
        <fullName evidence="6">7,8-dihydroneopterin aldolase</fullName>
        <ecNumber evidence="6">4.1.2.25</ecNumber>
    </recommendedName>
</protein>
<dbReference type="PANTHER" id="PTHR42844">
    <property type="entry name" value="DIHYDRONEOPTERIN ALDOLASE 1-RELATED"/>
    <property type="match status" value="1"/>
</dbReference>
<evidence type="ECO:0000256" key="6">
    <source>
        <dbReference type="RuleBase" id="RU362079"/>
    </source>
</evidence>
<dbReference type="Gene3D" id="3.30.1130.10">
    <property type="match status" value="1"/>
</dbReference>
<name>A0ABS1V8S5_9PROT</name>
<evidence type="ECO:0000256" key="1">
    <source>
        <dbReference type="ARBA" id="ARBA00001353"/>
    </source>
</evidence>
<dbReference type="EC" id="4.1.2.25" evidence="6"/>
<evidence type="ECO:0000256" key="2">
    <source>
        <dbReference type="ARBA" id="ARBA00005013"/>
    </source>
</evidence>
<evidence type="ECO:0000256" key="3">
    <source>
        <dbReference type="ARBA" id="ARBA00005708"/>
    </source>
</evidence>
<evidence type="ECO:0000256" key="4">
    <source>
        <dbReference type="ARBA" id="ARBA00022909"/>
    </source>
</evidence>
<keyword evidence="9" id="KW-1185">Reference proteome</keyword>
<dbReference type="InterPro" id="IPR006157">
    <property type="entry name" value="FolB_dom"/>
</dbReference>
<comment type="pathway">
    <text evidence="2 6">Cofactor biosynthesis; tetrahydrofolate biosynthesis; 2-amino-4-hydroxy-6-hydroxymethyl-7,8-dihydropteridine diphosphate from 7,8-dihydroneopterin triphosphate: step 3/4.</text>
</comment>
<gene>
    <name evidence="8" type="primary">folB</name>
    <name evidence="8" type="ORF">JMJ55_15510</name>
</gene>
<sequence length="137" mass="14728">MSGAFAPDAAGRLRLVFVRGLELQARLGIYPHEKAQPQRVIVGVELAVEDEAAPASVGADELRRVVDYERVVRAARAAVAAGHILLVETLAERIALAALADPRVQRARVSVEKPEAFHDVASVGVVIERVRAEMTMG</sequence>
<proteinExistence type="inferred from homology"/>
<dbReference type="InterPro" id="IPR006156">
    <property type="entry name" value="Dihydroneopterin_aldolase"/>
</dbReference>
<dbReference type="InterPro" id="IPR043133">
    <property type="entry name" value="GTP-CH-I_C/QueF"/>
</dbReference>
<dbReference type="NCBIfam" id="TIGR00525">
    <property type="entry name" value="folB"/>
    <property type="match status" value="1"/>
</dbReference>
<dbReference type="RefSeq" id="WP_202826487.1">
    <property type="nucleotide sequence ID" value="NZ_JAEUXJ010000006.1"/>
</dbReference>
<dbReference type="GO" id="GO:0004150">
    <property type="term" value="F:dihydroneopterin aldolase activity"/>
    <property type="evidence" value="ECO:0007669"/>
    <property type="project" value="UniProtKB-EC"/>
</dbReference>
<dbReference type="SUPFAM" id="SSF55620">
    <property type="entry name" value="Tetrahydrobiopterin biosynthesis enzymes-like"/>
    <property type="match status" value="1"/>
</dbReference>
<dbReference type="NCBIfam" id="TIGR00526">
    <property type="entry name" value="folB_dom"/>
    <property type="match status" value="1"/>
</dbReference>
<comment type="caution">
    <text evidence="8">The sequence shown here is derived from an EMBL/GenBank/DDBJ whole genome shotgun (WGS) entry which is preliminary data.</text>
</comment>
<dbReference type="Pfam" id="PF02152">
    <property type="entry name" value="FolB"/>
    <property type="match status" value="1"/>
</dbReference>
<dbReference type="SMART" id="SM00905">
    <property type="entry name" value="FolB"/>
    <property type="match status" value="1"/>
</dbReference>
<evidence type="ECO:0000313" key="9">
    <source>
        <dbReference type="Proteomes" id="UP000606490"/>
    </source>
</evidence>
<organism evidence="8 9">
    <name type="scientific">Belnapia mucosa</name>
    <dbReference type="NCBI Taxonomy" id="2804532"/>
    <lineage>
        <taxon>Bacteria</taxon>
        <taxon>Pseudomonadati</taxon>
        <taxon>Pseudomonadota</taxon>
        <taxon>Alphaproteobacteria</taxon>
        <taxon>Acetobacterales</taxon>
        <taxon>Roseomonadaceae</taxon>
        <taxon>Belnapia</taxon>
    </lineage>
</organism>
<keyword evidence="4 6" id="KW-0289">Folate biosynthesis</keyword>
<comment type="similarity">
    <text evidence="3 6">Belongs to the DHNA family.</text>
</comment>
<evidence type="ECO:0000313" key="8">
    <source>
        <dbReference type="EMBL" id="MBL6456743.1"/>
    </source>
</evidence>
<dbReference type="Proteomes" id="UP000606490">
    <property type="component" value="Unassembled WGS sequence"/>
</dbReference>
<reference evidence="8 9" key="1">
    <citation type="submission" date="2021-01" db="EMBL/GenBank/DDBJ databases">
        <title>Belnapia mucosa sp. nov. and Belnapia arida sp. nov., isolated from the Tabernas Desert (Almeria, Spain).</title>
        <authorList>
            <person name="Molina-Menor E."/>
            <person name="Vidal-Verdu A."/>
            <person name="Calonge A."/>
            <person name="Satari L."/>
            <person name="Pereto Magraner J."/>
            <person name="Porcar Miralles M."/>
        </authorList>
    </citation>
    <scope>NUCLEOTIDE SEQUENCE [LARGE SCALE GENOMIC DNA]</scope>
    <source>
        <strain evidence="8 9">T6</strain>
    </source>
</reference>
<keyword evidence="5 6" id="KW-0456">Lyase</keyword>
<accession>A0ABS1V8S5</accession>
<evidence type="ECO:0000256" key="5">
    <source>
        <dbReference type="ARBA" id="ARBA00023239"/>
    </source>
</evidence>
<comment type="catalytic activity">
    <reaction evidence="1 6">
        <text>7,8-dihydroneopterin = 6-hydroxymethyl-7,8-dihydropterin + glycolaldehyde</text>
        <dbReference type="Rhea" id="RHEA:10540"/>
        <dbReference type="ChEBI" id="CHEBI:17001"/>
        <dbReference type="ChEBI" id="CHEBI:17071"/>
        <dbReference type="ChEBI" id="CHEBI:44841"/>
        <dbReference type="EC" id="4.1.2.25"/>
    </reaction>
</comment>
<dbReference type="EMBL" id="JAEUXJ010000006">
    <property type="protein sequence ID" value="MBL6456743.1"/>
    <property type="molecule type" value="Genomic_DNA"/>
</dbReference>
<evidence type="ECO:0000259" key="7">
    <source>
        <dbReference type="SMART" id="SM00905"/>
    </source>
</evidence>